<comment type="caution">
    <text evidence="1">The sequence shown here is derived from an EMBL/GenBank/DDBJ whole genome shotgun (WGS) entry which is preliminary data.</text>
</comment>
<evidence type="ECO:0000313" key="1">
    <source>
        <dbReference type="EMBL" id="GBR73865.1"/>
    </source>
</evidence>
<gene>
    <name evidence="1" type="ORF">NO1_1139</name>
</gene>
<organism evidence="1 2">
    <name type="scientific">Termititenax aidoneus</name>
    <dbReference type="NCBI Taxonomy" id="2218524"/>
    <lineage>
        <taxon>Bacteria</taxon>
        <taxon>Bacillati</taxon>
        <taxon>Candidatus Margulisiibacteriota</taxon>
        <taxon>Candidatus Termititenacia</taxon>
        <taxon>Candidatus Termititenacales</taxon>
        <taxon>Candidatus Termititenacaceae</taxon>
        <taxon>Candidatus Termititenax</taxon>
    </lineage>
</organism>
<sequence length="174" mass="20457">MKSFVYSVFLLLFTIVVAVVVSSCKKPIALTKQEKLVIGDEYSEWFKYPIGLDILYMNANDIVQIYGTPLRERKIEFENKYMPMNNFKDNRRVLVYKDIDITFYNNYIETIVLKRKTNKDSLINIGSSKEELEEVLGVTITSDVYTLFDNRYDSVSFYFDRGVVSKIIWDYPID</sequence>
<reference evidence="1 2" key="1">
    <citation type="journal article" date="2019" name="ISME J.">
        <title>Genome analyses of uncultured TG2/ZB3 bacteria in 'Margulisbacteria' specifically attached to ectosymbiotic spirochetes of protists in the termite gut.</title>
        <authorList>
            <person name="Utami Y.D."/>
            <person name="Kuwahara H."/>
            <person name="Igai K."/>
            <person name="Murakami T."/>
            <person name="Sugaya K."/>
            <person name="Morikawa T."/>
            <person name="Nagura Y."/>
            <person name="Yuki M."/>
            <person name="Deevong P."/>
            <person name="Inoue T."/>
            <person name="Kihara K."/>
            <person name="Lo N."/>
            <person name="Yamada A."/>
            <person name="Ohkuma M."/>
            <person name="Hongoh Y."/>
        </authorList>
    </citation>
    <scope>NUCLEOTIDE SEQUENCE [LARGE SCALE GENOMIC DNA]</scope>
    <source>
        <strain evidence="1">NkOx7-01</strain>
    </source>
</reference>
<dbReference type="PROSITE" id="PS51257">
    <property type="entry name" value="PROKAR_LIPOPROTEIN"/>
    <property type="match status" value="1"/>
</dbReference>
<dbReference type="AlphaFoldDB" id="A0A388TAX7"/>
<protein>
    <recommendedName>
        <fullName evidence="3">Lipoprotein</fullName>
    </recommendedName>
</protein>
<keyword evidence="2" id="KW-1185">Reference proteome</keyword>
<dbReference type="Proteomes" id="UP000269352">
    <property type="component" value="Unassembled WGS sequence"/>
</dbReference>
<name>A0A388TAX7_TERA1</name>
<accession>A0A388TAX7</accession>
<evidence type="ECO:0008006" key="3">
    <source>
        <dbReference type="Google" id="ProtNLM"/>
    </source>
</evidence>
<proteinExistence type="predicted"/>
<evidence type="ECO:0000313" key="2">
    <source>
        <dbReference type="Proteomes" id="UP000269352"/>
    </source>
</evidence>
<dbReference type="EMBL" id="BGZN01000022">
    <property type="protein sequence ID" value="GBR73865.1"/>
    <property type="molecule type" value="Genomic_DNA"/>
</dbReference>